<dbReference type="PANTHER" id="PTHR43433:SF3">
    <property type="entry name" value="NON-HEME CHLOROPEROXIDASE"/>
    <property type="match status" value="1"/>
</dbReference>
<dbReference type="AlphaFoldDB" id="A0A0J8BUI6"/>
<accession>A0A0J8BUI6</accession>
<evidence type="ECO:0000313" key="2">
    <source>
        <dbReference type="EMBL" id="KMS69245.1"/>
    </source>
</evidence>
<organism evidence="2 3">
    <name type="scientific">Streptomyces viridochromogenes</name>
    <dbReference type="NCBI Taxonomy" id="1938"/>
    <lineage>
        <taxon>Bacteria</taxon>
        <taxon>Bacillati</taxon>
        <taxon>Actinomycetota</taxon>
        <taxon>Actinomycetes</taxon>
        <taxon>Kitasatosporales</taxon>
        <taxon>Streptomycetaceae</taxon>
        <taxon>Streptomyces</taxon>
    </lineage>
</organism>
<dbReference type="Proteomes" id="UP000037432">
    <property type="component" value="Unassembled WGS sequence"/>
</dbReference>
<protein>
    <submittedName>
        <fullName evidence="2">Hydrolase</fullName>
    </submittedName>
</protein>
<proteinExistence type="predicted"/>
<reference evidence="2 3" key="1">
    <citation type="submission" date="2015-06" db="EMBL/GenBank/DDBJ databases">
        <authorList>
            <person name="Ju K.-S."/>
            <person name="Doroghazi J.R."/>
            <person name="Metcalf W.W."/>
        </authorList>
    </citation>
    <scope>NUCLEOTIDE SEQUENCE [LARGE SCALE GENOMIC DNA]</scope>
    <source>
        <strain evidence="2 3">NRRL 3414</strain>
    </source>
</reference>
<gene>
    <name evidence="2" type="ORF">ACM01_35545</name>
</gene>
<evidence type="ECO:0000259" key="1">
    <source>
        <dbReference type="Pfam" id="PF12697"/>
    </source>
</evidence>
<dbReference type="PATRIC" id="fig|1938.3.peg.7411"/>
<keyword evidence="2" id="KW-0378">Hydrolase</keyword>
<dbReference type="InterPro" id="IPR050471">
    <property type="entry name" value="AB_hydrolase"/>
</dbReference>
<name>A0A0J8BUI6_STRVR</name>
<feature type="domain" description="AB hydrolase-1" evidence="1">
    <location>
        <begin position="53"/>
        <end position="272"/>
    </location>
</feature>
<comment type="caution">
    <text evidence="2">The sequence shown here is derived from an EMBL/GenBank/DDBJ whole genome shotgun (WGS) entry which is preliminary data.</text>
</comment>
<dbReference type="EMBL" id="LFNT01000062">
    <property type="protein sequence ID" value="KMS69245.1"/>
    <property type="molecule type" value="Genomic_DNA"/>
</dbReference>
<dbReference type="InterPro" id="IPR000073">
    <property type="entry name" value="AB_hydrolase_1"/>
</dbReference>
<evidence type="ECO:0000313" key="3">
    <source>
        <dbReference type="Proteomes" id="UP000037432"/>
    </source>
</evidence>
<dbReference type="SUPFAM" id="SSF53474">
    <property type="entry name" value="alpha/beta-Hydrolases"/>
    <property type="match status" value="1"/>
</dbReference>
<dbReference type="GO" id="GO:0016787">
    <property type="term" value="F:hydrolase activity"/>
    <property type="evidence" value="ECO:0007669"/>
    <property type="project" value="UniProtKB-KW"/>
</dbReference>
<dbReference type="PANTHER" id="PTHR43433">
    <property type="entry name" value="HYDROLASE, ALPHA/BETA FOLD FAMILY PROTEIN"/>
    <property type="match status" value="1"/>
</dbReference>
<dbReference type="Gene3D" id="3.40.50.1820">
    <property type="entry name" value="alpha/beta hydrolase"/>
    <property type="match status" value="1"/>
</dbReference>
<dbReference type="InterPro" id="IPR029058">
    <property type="entry name" value="AB_hydrolase_fold"/>
</dbReference>
<dbReference type="Pfam" id="PF12697">
    <property type="entry name" value="Abhydrolase_6"/>
    <property type="match status" value="1"/>
</dbReference>
<sequence>MARSTLRPHSETTRRTPLRTFLHTDDGVTIDSVYDLGAVVYDASRPSARDLVFVVAHGFTGDVDRPHVRRVAQALTRHGAVVTFSFRGHGASGGRSTVGDREVLDLAAAVRWARELGHARVVTVGFSMGGSVVLRHAALYRADGSEHEGHEGHEGSAGAHSDAVVSVSAPARWYYRGTAPMRKLHWLVTRPEGRLVGRYGFRTRIHHREWDPVPLSPVQAVPRIAPTPLLIVHGDRDGYFPLDHPRMLAQAAGDHGELWLEPGMGHAEHAAGDALLARIGDWAVAQGG</sequence>